<dbReference type="Proteomes" id="UP000886800">
    <property type="component" value="Unassembled WGS sequence"/>
</dbReference>
<dbReference type="EMBL" id="DXES01000114">
    <property type="protein sequence ID" value="HIX65593.1"/>
    <property type="molecule type" value="Genomic_DNA"/>
</dbReference>
<organism evidence="2 3">
    <name type="scientific">Candidatus Anaerotruncus excrementipullorum</name>
    <dbReference type="NCBI Taxonomy" id="2838465"/>
    <lineage>
        <taxon>Bacteria</taxon>
        <taxon>Bacillati</taxon>
        <taxon>Bacillota</taxon>
        <taxon>Clostridia</taxon>
        <taxon>Eubacteriales</taxon>
        <taxon>Oscillospiraceae</taxon>
        <taxon>Anaerotruncus</taxon>
    </lineage>
</organism>
<gene>
    <name evidence="2" type="ORF">H9736_05020</name>
</gene>
<dbReference type="Gene3D" id="3.40.50.10420">
    <property type="entry name" value="NagB/RpiA/CoA transferase-like"/>
    <property type="match status" value="1"/>
</dbReference>
<feature type="domain" description="LUD" evidence="1">
    <location>
        <begin position="13"/>
        <end position="204"/>
    </location>
</feature>
<reference evidence="2" key="2">
    <citation type="submission" date="2021-04" db="EMBL/GenBank/DDBJ databases">
        <authorList>
            <person name="Gilroy R."/>
        </authorList>
    </citation>
    <scope>NUCLEOTIDE SEQUENCE</scope>
    <source>
        <strain evidence="2">CHK188-5543</strain>
    </source>
</reference>
<dbReference type="PANTHER" id="PTHR36179:SF2">
    <property type="entry name" value="LUD DOMAIN-CONTAINING PROTEIN"/>
    <property type="match status" value="1"/>
</dbReference>
<dbReference type="InterPro" id="IPR009501">
    <property type="entry name" value="UCP020269"/>
</dbReference>
<evidence type="ECO:0000313" key="3">
    <source>
        <dbReference type="Proteomes" id="UP000886800"/>
    </source>
</evidence>
<evidence type="ECO:0000313" key="2">
    <source>
        <dbReference type="EMBL" id="HIX65593.1"/>
    </source>
</evidence>
<proteinExistence type="predicted"/>
<comment type="caution">
    <text evidence="2">The sequence shown here is derived from an EMBL/GenBank/DDBJ whole genome shotgun (WGS) entry which is preliminary data.</text>
</comment>
<dbReference type="PIRSF" id="PIRSF020269">
    <property type="entry name" value="DUF1121"/>
    <property type="match status" value="1"/>
</dbReference>
<dbReference type="PANTHER" id="PTHR36179">
    <property type="entry name" value="LUD_DOM DOMAIN-CONTAINING PROTEIN"/>
    <property type="match status" value="1"/>
</dbReference>
<dbReference type="InterPro" id="IPR024185">
    <property type="entry name" value="FTHF_cligase-like_sf"/>
</dbReference>
<dbReference type="AlphaFoldDB" id="A0A9D2B7B6"/>
<accession>A0A9D2B7B6</accession>
<sequence>MDENLRTVVEKRIERTMANLKNNKMAAYYVKTAQEVVPLIQELCAEGETVTCGGSVTLSECGVLEHLKSGRYDYLDRYAAGADVQKIFRQAFSCDTYITSTNAITEAGELYNIDGNGNRVAAMLFGPKSVIVVAGYNKIVTNLEEAQTRLRQVAAPANAVRLNTATPCKVLGACNDCHGDGRICCDYVVMSQQRIANRVKVILVGEQLGY</sequence>
<evidence type="ECO:0000259" key="1">
    <source>
        <dbReference type="Pfam" id="PF02589"/>
    </source>
</evidence>
<dbReference type="SUPFAM" id="SSF100950">
    <property type="entry name" value="NagB/RpiA/CoA transferase-like"/>
    <property type="match status" value="1"/>
</dbReference>
<dbReference type="InterPro" id="IPR037171">
    <property type="entry name" value="NagB/RpiA_transferase-like"/>
</dbReference>
<dbReference type="InterPro" id="IPR003741">
    <property type="entry name" value="LUD_dom"/>
</dbReference>
<dbReference type="Pfam" id="PF02589">
    <property type="entry name" value="LUD_dom"/>
    <property type="match status" value="1"/>
</dbReference>
<name>A0A9D2B7B6_9FIRM</name>
<protein>
    <submittedName>
        <fullName evidence="2">Lactate utilization protein</fullName>
    </submittedName>
</protein>
<reference evidence="2" key="1">
    <citation type="journal article" date="2021" name="PeerJ">
        <title>Extensive microbial diversity within the chicken gut microbiome revealed by metagenomics and culture.</title>
        <authorList>
            <person name="Gilroy R."/>
            <person name="Ravi A."/>
            <person name="Getino M."/>
            <person name="Pursley I."/>
            <person name="Horton D.L."/>
            <person name="Alikhan N.F."/>
            <person name="Baker D."/>
            <person name="Gharbi K."/>
            <person name="Hall N."/>
            <person name="Watson M."/>
            <person name="Adriaenssens E.M."/>
            <person name="Foster-Nyarko E."/>
            <person name="Jarju S."/>
            <person name="Secka A."/>
            <person name="Antonio M."/>
            <person name="Oren A."/>
            <person name="Chaudhuri R.R."/>
            <person name="La Ragione R."/>
            <person name="Hildebrand F."/>
            <person name="Pallen M.J."/>
        </authorList>
    </citation>
    <scope>NUCLEOTIDE SEQUENCE</scope>
    <source>
        <strain evidence="2">CHK188-5543</strain>
    </source>
</reference>